<organism evidence="3 5">
    <name type="scientific">Kaistella antarctica</name>
    <dbReference type="NCBI Taxonomy" id="266748"/>
    <lineage>
        <taxon>Bacteria</taxon>
        <taxon>Pseudomonadati</taxon>
        <taxon>Bacteroidota</taxon>
        <taxon>Flavobacteriia</taxon>
        <taxon>Flavobacteriales</taxon>
        <taxon>Weeksellaceae</taxon>
        <taxon>Chryseobacterium group</taxon>
        <taxon>Kaistella</taxon>
    </lineage>
</organism>
<feature type="transmembrane region" description="Helical" evidence="1">
    <location>
        <begin position="128"/>
        <end position="152"/>
    </location>
</feature>
<feature type="transmembrane region" description="Helical" evidence="1">
    <location>
        <begin position="195"/>
        <end position="215"/>
    </location>
</feature>
<feature type="transmembrane region" description="Helical" evidence="1">
    <location>
        <begin position="316"/>
        <end position="336"/>
    </location>
</feature>
<dbReference type="Proteomes" id="UP000028349">
    <property type="component" value="Unassembled WGS sequence"/>
</dbReference>
<feature type="transmembrane region" description="Helical" evidence="1">
    <location>
        <begin position="158"/>
        <end position="183"/>
    </location>
</feature>
<dbReference type="OrthoDB" id="1270387at2"/>
<evidence type="ECO:0000313" key="5">
    <source>
        <dbReference type="Proteomes" id="UP000270036"/>
    </source>
</evidence>
<dbReference type="STRING" id="266748.HY04_07020"/>
<evidence type="ECO:0000256" key="1">
    <source>
        <dbReference type="SAM" id="Phobius"/>
    </source>
</evidence>
<dbReference type="KEGG" id="cant:NCTC13489_02413"/>
<evidence type="ECO:0000313" key="3">
    <source>
        <dbReference type="EMBL" id="VEI00884.1"/>
    </source>
</evidence>
<dbReference type="Proteomes" id="UP000270036">
    <property type="component" value="Chromosome"/>
</dbReference>
<dbReference type="EMBL" id="JPEP01000002">
    <property type="protein sequence ID" value="KEY18264.1"/>
    <property type="molecule type" value="Genomic_DNA"/>
</dbReference>
<feature type="transmembrane region" description="Helical" evidence="1">
    <location>
        <begin position="343"/>
        <end position="361"/>
    </location>
</feature>
<dbReference type="EMBL" id="LR134441">
    <property type="protein sequence ID" value="VEI00884.1"/>
    <property type="molecule type" value="Genomic_DNA"/>
</dbReference>
<evidence type="ECO:0000313" key="2">
    <source>
        <dbReference type="EMBL" id="KEY18264.1"/>
    </source>
</evidence>
<feature type="transmembrane region" description="Helical" evidence="1">
    <location>
        <begin position="291"/>
        <end position="310"/>
    </location>
</feature>
<keyword evidence="4" id="KW-1185">Reference proteome</keyword>
<name>A0A3S4YUG2_9FLAO</name>
<keyword evidence="1" id="KW-0812">Transmembrane</keyword>
<keyword evidence="1" id="KW-0472">Membrane</keyword>
<reference evidence="2 4" key="1">
    <citation type="submission" date="2014-07" db="EMBL/GenBank/DDBJ databases">
        <authorList>
            <person name="Pisani N.G."/>
            <person name="Newman J.D."/>
        </authorList>
    </citation>
    <scope>NUCLEOTIDE SEQUENCE [LARGE SCALE GENOMIC DNA]</scope>
    <source>
        <strain evidence="2 4">LMG 24720</strain>
    </source>
</reference>
<reference evidence="3 5" key="2">
    <citation type="submission" date="2018-12" db="EMBL/GenBank/DDBJ databases">
        <authorList>
            <consortium name="Pathogen Informatics"/>
        </authorList>
    </citation>
    <scope>NUCLEOTIDE SEQUENCE [LARGE SCALE GENOMIC DNA]</scope>
    <source>
        <strain evidence="3 5">NCTC13489</strain>
    </source>
</reference>
<dbReference type="RefSeq" id="WP_034718515.1">
    <property type="nucleotide sequence ID" value="NZ_FOIX01000001.1"/>
</dbReference>
<evidence type="ECO:0008006" key="6">
    <source>
        <dbReference type="Google" id="ProtNLM"/>
    </source>
</evidence>
<feature type="transmembrane region" description="Helical" evidence="1">
    <location>
        <begin position="12"/>
        <end position="28"/>
    </location>
</feature>
<proteinExistence type="predicted"/>
<feature type="transmembrane region" description="Helical" evidence="1">
    <location>
        <begin position="83"/>
        <end position="107"/>
    </location>
</feature>
<evidence type="ECO:0000313" key="4">
    <source>
        <dbReference type="Proteomes" id="UP000028349"/>
    </source>
</evidence>
<protein>
    <recommendedName>
        <fullName evidence="6">Glycosyltransferase RgtA/B/C/D-like domain-containing protein</fullName>
    </recommendedName>
</protein>
<feature type="transmembrane region" description="Helical" evidence="1">
    <location>
        <begin position="255"/>
        <end position="279"/>
    </location>
</feature>
<dbReference type="AlphaFoldDB" id="A0A3S4YUG2"/>
<keyword evidence="1" id="KW-1133">Transmembrane helix</keyword>
<gene>
    <name evidence="2" type="ORF">HY04_07020</name>
    <name evidence="3" type="ORF">NCTC13489_02413</name>
</gene>
<sequence length="515" mass="60113">MKTALSKIFNNSFLLIVLAVLVKIPLLFTKNIQEDSFITWRVARNFLNYGVIGFNGDERISASTTHLYVFITAFFQLIFGEGFIYPLLIFSGIFFAIGSWWLAKILFPTDVANRGIFVLLLNITPPALTASFLGMEYGILFFLYTGLIYFGLFKNKKWAYFIFPILLLWTRVDTVIFLGIFFLGDLYLRRKINLIYIYGGIIGVVTVVGFNYVYFGEIVNHTITAKKIAYKNLIQNNSIENLLYQWAYYGGLIKYYGIFTFLIFIVFLGFLGYAAFRIIKNTKVGTLTIKVVLILILVFALAKITIFSFFRAYFDWYYWLPRAFLFVVIIYFFLNINTWKKKSVLAVLSFLLIGSYFFQMIQSYTIGYMEERQRMTIAADINKDEVGLKQSILLEPAGIIPFYTKLYTYDEVGLVNERINDEMLKDEQYWWSNSVQKFKPNYMLTIAKKPGDSNSLYQIKSENLARFDSDYQLVKTYPIAKIHDNAPQLLKWIYQLRPIGKDYFLYKKRTVNSQN</sequence>
<accession>A0A3S4YUG2</accession>